<dbReference type="AlphaFoldDB" id="A0A4R6Z4F9"/>
<gene>
    <name evidence="2" type="ORF">DFR29_10325</name>
</gene>
<keyword evidence="1" id="KW-0812">Transmembrane</keyword>
<accession>A0A4R6Z4F9</accession>
<feature type="transmembrane region" description="Helical" evidence="1">
    <location>
        <begin position="131"/>
        <end position="152"/>
    </location>
</feature>
<feature type="transmembrane region" description="Helical" evidence="1">
    <location>
        <begin position="259"/>
        <end position="276"/>
    </location>
</feature>
<organism evidence="2 3">
    <name type="scientific">Tahibacter aquaticus</name>
    <dbReference type="NCBI Taxonomy" id="520092"/>
    <lineage>
        <taxon>Bacteria</taxon>
        <taxon>Pseudomonadati</taxon>
        <taxon>Pseudomonadota</taxon>
        <taxon>Gammaproteobacteria</taxon>
        <taxon>Lysobacterales</taxon>
        <taxon>Rhodanobacteraceae</taxon>
        <taxon>Tahibacter</taxon>
    </lineage>
</organism>
<feature type="transmembrane region" description="Helical" evidence="1">
    <location>
        <begin position="282"/>
        <end position="304"/>
    </location>
</feature>
<dbReference type="Proteomes" id="UP000295293">
    <property type="component" value="Unassembled WGS sequence"/>
</dbReference>
<keyword evidence="1" id="KW-0472">Membrane</keyword>
<keyword evidence="3" id="KW-1185">Reference proteome</keyword>
<name>A0A4R6Z4F9_9GAMM</name>
<sequence>MNTLDLDMLKTRWAAQSRELDEQLELDVDAVRRSLTAHTATALNRQKRSRLRALLFDAIAVAALAAFMIAQRHELAYVLMALPLAGLGLVQFSVDLREWLRLQQLDFGMPLLQLRAEYDVLRARRVQMARCIALLSLLLWLPLVMVVVKALAGVDLLQRLPFSVVASNIALGLVAIPVLDGIFRWFARARPQSATVRRFVDETAGRDWQRASDGLDQQLAFERQLSELGPGAALHQRSGEVLPAPLDQARRRLRWRIDAGLALITLLVLCSGGFNARHGGQLSALLPGIFLHLCGIGWLIGSVWHHDVLARPRTGLQAWAARLAGFNRGRGVLLQSYVVATPLLVLALLQVLGLGLGAVDLARTLGLAIWLGLGTLALLAMGLLWRRWRRQGSAFAAAAIEALSLGSLSRSRALAAAVATDETPAPPQREAA</sequence>
<evidence type="ECO:0000256" key="1">
    <source>
        <dbReference type="SAM" id="Phobius"/>
    </source>
</evidence>
<dbReference type="RefSeq" id="WP_133817634.1">
    <property type="nucleotide sequence ID" value="NZ_SNZH01000003.1"/>
</dbReference>
<feature type="transmembrane region" description="Helical" evidence="1">
    <location>
        <begin position="337"/>
        <end position="359"/>
    </location>
</feature>
<reference evidence="2 3" key="1">
    <citation type="submission" date="2019-03" db="EMBL/GenBank/DDBJ databases">
        <title>Genomic Encyclopedia of Type Strains, Phase IV (KMG-IV): sequencing the most valuable type-strain genomes for metagenomic binning, comparative biology and taxonomic classification.</title>
        <authorList>
            <person name="Goeker M."/>
        </authorList>
    </citation>
    <scope>NUCLEOTIDE SEQUENCE [LARGE SCALE GENOMIC DNA]</scope>
    <source>
        <strain evidence="2 3">DSM 21667</strain>
    </source>
</reference>
<feature type="transmembrane region" description="Helical" evidence="1">
    <location>
        <begin position="53"/>
        <end position="70"/>
    </location>
</feature>
<dbReference type="EMBL" id="SNZH01000003">
    <property type="protein sequence ID" value="TDR46494.1"/>
    <property type="molecule type" value="Genomic_DNA"/>
</dbReference>
<dbReference type="OrthoDB" id="10015003at2"/>
<feature type="transmembrane region" description="Helical" evidence="1">
    <location>
        <begin position="365"/>
        <end position="385"/>
    </location>
</feature>
<feature type="transmembrane region" description="Helical" evidence="1">
    <location>
        <begin position="76"/>
        <end position="94"/>
    </location>
</feature>
<protein>
    <submittedName>
        <fullName evidence="2">Uncharacterized protein</fullName>
    </submittedName>
</protein>
<proteinExistence type="predicted"/>
<comment type="caution">
    <text evidence="2">The sequence shown here is derived from an EMBL/GenBank/DDBJ whole genome shotgun (WGS) entry which is preliminary data.</text>
</comment>
<evidence type="ECO:0000313" key="3">
    <source>
        <dbReference type="Proteomes" id="UP000295293"/>
    </source>
</evidence>
<feature type="transmembrane region" description="Helical" evidence="1">
    <location>
        <begin position="164"/>
        <end position="187"/>
    </location>
</feature>
<evidence type="ECO:0000313" key="2">
    <source>
        <dbReference type="EMBL" id="TDR46494.1"/>
    </source>
</evidence>
<keyword evidence="1" id="KW-1133">Transmembrane helix</keyword>